<reference evidence="3 4" key="1">
    <citation type="submission" date="2022-01" db="EMBL/GenBank/DDBJ databases">
        <title>Collection of gut derived symbiotic bacterial strains cultured from healthy donors.</title>
        <authorList>
            <person name="Lin H."/>
            <person name="Kohout C."/>
            <person name="Waligurski E."/>
            <person name="Pamer E.G."/>
        </authorList>
    </citation>
    <scope>NUCLEOTIDE SEQUENCE [LARGE SCALE GENOMIC DNA]</scope>
    <source>
        <strain evidence="3 4">DFI.3.7</strain>
    </source>
</reference>
<dbReference type="Gene3D" id="2.120.10.30">
    <property type="entry name" value="TolB, C-terminal domain"/>
    <property type="match status" value="1"/>
</dbReference>
<gene>
    <name evidence="3" type="ORF">L0P79_18575</name>
</gene>
<keyword evidence="4" id="KW-1185">Reference proteome</keyword>
<proteinExistence type="predicted"/>
<evidence type="ECO:0000256" key="2">
    <source>
        <dbReference type="PROSITE-ProRule" id="PRU00504"/>
    </source>
</evidence>
<evidence type="ECO:0008006" key="5">
    <source>
        <dbReference type="Google" id="ProtNLM"/>
    </source>
</evidence>
<dbReference type="PROSITE" id="PS51125">
    <property type="entry name" value="NHL"/>
    <property type="match status" value="1"/>
</dbReference>
<protein>
    <recommendedName>
        <fullName evidence="5">NHL repeat protein</fullName>
    </recommendedName>
</protein>
<dbReference type="Proteomes" id="UP001200313">
    <property type="component" value="Unassembled WGS sequence"/>
</dbReference>
<dbReference type="InterPro" id="IPR001258">
    <property type="entry name" value="NHL_repeat"/>
</dbReference>
<dbReference type="SUPFAM" id="SSF101898">
    <property type="entry name" value="NHL repeat"/>
    <property type="match status" value="1"/>
</dbReference>
<dbReference type="RefSeq" id="WP_238075251.1">
    <property type="nucleotide sequence ID" value="NZ_JAKNJB010000056.1"/>
</dbReference>
<dbReference type="PANTHER" id="PTHR24104">
    <property type="entry name" value="E3 UBIQUITIN-PROTEIN LIGASE NHLRC1-RELATED"/>
    <property type="match status" value="1"/>
</dbReference>
<evidence type="ECO:0000313" key="4">
    <source>
        <dbReference type="Proteomes" id="UP001200313"/>
    </source>
</evidence>
<dbReference type="PANTHER" id="PTHR24104:SF25">
    <property type="entry name" value="PROTEIN LIN-41"/>
    <property type="match status" value="1"/>
</dbReference>
<accession>A0ABS9ME53</accession>
<evidence type="ECO:0000313" key="3">
    <source>
        <dbReference type="EMBL" id="MCG4529043.1"/>
    </source>
</evidence>
<dbReference type="EMBL" id="JAKNJB010000056">
    <property type="protein sequence ID" value="MCG4529043.1"/>
    <property type="molecule type" value="Genomic_DNA"/>
</dbReference>
<dbReference type="InterPro" id="IPR011042">
    <property type="entry name" value="6-blade_b-propeller_TolB-like"/>
</dbReference>
<feature type="repeat" description="NHL" evidence="2">
    <location>
        <begin position="211"/>
        <end position="250"/>
    </location>
</feature>
<dbReference type="InterPro" id="IPR050952">
    <property type="entry name" value="TRIM-NHL_E3_ligases"/>
</dbReference>
<organism evidence="3 4">
    <name type="scientific">Intestinimonas massiliensis</name>
    <name type="common">ex Afouda et al. 2020</name>
    <dbReference type="NCBI Taxonomy" id="1673721"/>
    <lineage>
        <taxon>Bacteria</taxon>
        <taxon>Bacillati</taxon>
        <taxon>Bacillota</taxon>
        <taxon>Clostridia</taxon>
        <taxon>Eubacteriales</taxon>
        <taxon>Intestinimonas</taxon>
    </lineage>
</organism>
<evidence type="ECO:0000256" key="1">
    <source>
        <dbReference type="ARBA" id="ARBA00022737"/>
    </source>
</evidence>
<name>A0ABS9ME53_9FIRM</name>
<dbReference type="Pfam" id="PF01436">
    <property type="entry name" value="NHL"/>
    <property type="match status" value="1"/>
</dbReference>
<comment type="caution">
    <text evidence="3">The sequence shown here is derived from an EMBL/GenBank/DDBJ whole genome shotgun (WGS) entry which is preliminary data.</text>
</comment>
<keyword evidence="1" id="KW-0677">Repeat</keyword>
<sequence length="335" mass="38087">MKRIYGDMNRGLNSKVLYESKDFCFELTPDWGNLPANLRYTPTPSACCDKDDNVYLVTRDYDHPIVVLNAEGDYVRSLGKGLFVFTHAIYVSKQNTLLCVDCNYHVVRELTMDGEHIRDFGNFGKPSDSGYDAGVWRRRQMEGDLIPMDILYNDKWAFMESIRTIKRAAPPFNRPTSVAQNSKGEYFFTDGYSNVAVHKFSAQGELIKTWGGLGTEPGKFLVPHGIWIDKLDRVWVADREGNSVQVFDEEGTCLAYVSKGLFQPSEIWSDDEFIYVGERGGLTVFNMDMEIVAQIGYYLSNLMLHGVCGNSKSELFLTPLVKDNPHVLMKMKRVN</sequence>